<dbReference type="PANTHER" id="PTHR43319:SF3">
    <property type="entry name" value="BETA-LACTAMASE-RELATED DOMAIN-CONTAINING PROTEIN"/>
    <property type="match status" value="1"/>
</dbReference>
<dbReference type="Pfam" id="PF00144">
    <property type="entry name" value="Beta-lactamase"/>
    <property type="match status" value="1"/>
</dbReference>
<sequence length="418" mass="48074">MGNILCQPYMAAMVAVSIVWWYGLFCKRPVEMQGYTTPRFDAVRKLFRKTLRTENEGLALAVLHKGELVVNLYGGYADRSTERLWRHDTQTIAFSITKIWAGLISAILATRGLLDYEKKVSSFWPKFGRHGKENITVRDVLDHKAGLITFGREFCVDEARNSELISTLIEEAEPLWEPGTKRGYHALSYGFLVDEMLKRLHPEKHSISEIFEEEIWRQEITFHIGRRPSTSQHSLAVITNAPAWKSILSYLRRPLRFAHLVWNHYKYDVDLKSANYPYFLAIMRRDIMPYNDASVTELPLMSVMGVGTAEGFARAIHEVFKKRLISDEVWNLVKSPTGADEDIVLSNNKPYGHGFSYAPHPIHKKEWTIRFIGNGLQVVEVDRRDEIIIVMLRNGLRAGDDGEQEYEQIAETVMKLAQ</sequence>
<feature type="transmembrane region" description="Helical" evidence="1">
    <location>
        <begin position="6"/>
        <end position="25"/>
    </location>
</feature>
<dbReference type="InterPro" id="IPR052907">
    <property type="entry name" value="Beta-lactamase/esterase"/>
</dbReference>
<proteinExistence type="predicted"/>
<dbReference type="PANTHER" id="PTHR43319">
    <property type="entry name" value="BETA-LACTAMASE-RELATED"/>
    <property type="match status" value="1"/>
</dbReference>
<accession>A0AA36M633</accession>
<keyword evidence="1" id="KW-0812">Transmembrane</keyword>
<evidence type="ECO:0000256" key="1">
    <source>
        <dbReference type="SAM" id="Phobius"/>
    </source>
</evidence>
<dbReference type="Gene3D" id="3.40.710.10">
    <property type="entry name" value="DD-peptidase/beta-lactamase superfamily"/>
    <property type="match status" value="1"/>
</dbReference>
<reference evidence="3" key="1">
    <citation type="submission" date="2023-07" db="EMBL/GenBank/DDBJ databases">
        <authorList>
            <consortium name="CYATHOMIX"/>
        </authorList>
    </citation>
    <scope>NUCLEOTIDE SEQUENCE</scope>
    <source>
        <strain evidence="3">N/A</strain>
    </source>
</reference>
<protein>
    <recommendedName>
        <fullName evidence="2">Beta-lactamase-related domain-containing protein</fullName>
    </recommendedName>
</protein>
<evidence type="ECO:0000259" key="2">
    <source>
        <dbReference type="Pfam" id="PF00144"/>
    </source>
</evidence>
<dbReference type="AlphaFoldDB" id="A0AA36M633"/>
<comment type="caution">
    <text evidence="3">The sequence shown here is derived from an EMBL/GenBank/DDBJ whole genome shotgun (WGS) entry which is preliminary data.</text>
</comment>
<keyword evidence="4" id="KW-1185">Reference proteome</keyword>
<dbReference type="Proteomes" id="UP001176961">
    <property type="component" value="Unassembled WGS sequence"/>
</dbReference>
<dbReference type="InterPro" id="IPR001466">
    <property type="entry name" value="Beta-lactam-related"/>
</dbReference>
<keyword evidence="1" id="KW-1133">Transmembrane helix</keyword>
<keyword evidence="1" id="KW-0472">Membrane</keyword>
<name>A0AA36M633_CYLNA</name>
<dbReference type="InterPro" id="IPR012338">
    <property type="entry name" value="Beta-lactam/transpept-like"/>
</dbReference>
<dbReference type="EMBL" id="CATQJL010000223">
    <property type="protein sequence ID" value="CAJ0599403.1"/>
    <property type="molecule type" value="Genomic_DNA"/>
</dbReference>
<feature type="domain" description="Beta-lactamase-related" evidence="2">
    <location>
        <begin position="47"/>
        <end position="412"/>
    </location>
</feature>
<dbReference type="SUPFAM" id="SSF56601">
    <property type="entry name" value="beta-lactamase/transpeptidase-like"/>
    <property type="match status" value="1"/>
</dbReference>
<evidence type="ECO:0000313" key="3">
    <source>
        <dbReference type="EMBL" id="CAJ0599403.1"/>
    </source>
</evidence>
<gene>
    <name evidence="3" type="ORF">CYNAS_LOCUS11386</name>
</gene>
<evidence type="ECO:0000313" key="4">
    <source>
        <dbReference type="Proteomes" id="UP001176961"/>
    </source>
</evidence>
<organism evidence="3 4">
    <name type="scientific">Cylicocyclus nassatus</name>
    <name type="common">Nematode worm</name>
    <dbReference type="NCBI Taxonomy" id="53992"/>
    <lineage>
        <taxon>Eukaryota</taxon>
        <taxon>Metazoa</taxon>
        <taxon>Ecdysozoa</taxon>
        <taxon>Nematoda</taxon>
        <taxon>Chromadorea</taxon>
        <taxon>Rhabditida</taxon>
        <taxon>Rhabditina</taxon>
        <taxon>Rhabditomorpha</taxon>
        <taxon>Strongyloidea</taxon>
        <taxon>Strongylidae</taxon>
        <taxon>Cylicocyclus</taxon>
    </lineage>
</organism>